<feature type="transmembrane region" description="Helical" evidence="9">
    <location>
        <begin position="73"/>
        <end position="92"/>
    </location>
</feature>
<dbReference type="Pfam" id="PF02949">
    <property type="entry name" value="7tm_6"/>
    <property type="match status" value="1"/>
</dbReference>
<dbReference type="GO" id="GO:0004984">
    <property type="term" value="F:olfactory receptor activity"/>
    <property type="evidence" value="ECO:0007669"/>
    <property type="project" value="InterPro"/>
</dbReference>
<dbReference type="RefSeq" id="XP_026674585.1">
    <property type="nucleotide sequence ID" value="XM_026818784.1"/>
</dbReference>
<organism evidence="10 11">
    <name type="scientific">Ceratina calcarata</name>
    <dbReference type="NCBI Taxonomy" id="156304"/>
    <lineage>
        <taxon>Eukaryota</taxon>
        <taxon>Metazoa</taxon>
        <taxon>Ecdysozoa</taxon>
        <taxon>Arthropoda</taxon>
        <taxon>Hexapoda</taxon>
        <taxon>Insecta</taxon>
        <taxon>Pterygota</taxon>
        <taxon>Neoptera</taxon>
        <taxon>Endopterygota</taxon>
        <taxon>Hymenoptera</taxon>
        <taxon>Apocrita</taxon>
        <taxon>Aculeata</taxon>
        <taxon>Apoidea</taxon>
        <taxon>Anthophila</taxon>
        <taxon>Apidae</taxon>
        <taxon>Ceratina</taxon>
        <taxon>Zadontomerus</taxon>
    </lineage>
</organism>
<keyword evidence="10" id="KW-1185">Reference proteome</keyword>
<accession>A0AAJ7SBV5</accession>
<keyword evidence="6 9" id="KW-0472">Membrane</keyword>
<evidence type="ECO:0000256" key="3">
    <source>
        <dbReference type="ARBA" id="ARBA00022692"/>
    </source>
</evidence>
<keyword evidence="4" id="KW-0552">Olfaction</keyword>
<feature type="transmembrane region" description="Helical" evidence="9">
    <location>
        <begin position="43"/>
        <end position="61"/>
    </location>
</feature>
<gene>
    <name evidence="11" type="primary">LOC108631310</name>
</gene>
<reference evidence="11" key="1">
    <citation type="submission" date="2025-08" db="UniProtKB">
        <authorList>
            <consortium name="RefSeq"/>
        </authorList>
    </citation>
    <scope>IDENTIFICATION</scope>
    <source>
        <tissue evidence="11">Whole body</tissue>
    </source>
</reference>
<dbReference type="InterPro" id="IPR004117">
    <property type="entry name" value="7tm6_olfct_rcpt"/>
</dbReference>
<dbReference type="AlphaFoldDB" id="A0AAJ7SBV5"/>
<feature type="transmembrane region" description="Helical" evidence="9">
    <location>
        <begin position="191"/>
        <end position="211"/>
    </location>
</feature>
<evidence type="ECO:0000313" key="11">
    <source>
        <dbReference type="RefSeq" id="XP_026674585.1"/>
    </source>
</evidence>
<protein>
    <submittedName>
        <fullName evidence="11">Uncharacterized protein LOC108631310</fullName>
    </submittedName>
</protein>
<feature type="transmembrane region" description="Helical" evidence="9">
    <location>
        <begin position="126"/>
        <end position="149"/>
    </location>
</feature>
<feature type="transmembrane region" description="Helical" evidence="9">
    <location>
        <begin position="246"/>
        <end position="271"/>
    </location>
</feature>
<evidence type="ECO:0000256" key="4">
    <source>
        <dbReference type="ARBA" id="ARBA00022725"/>
    </source>
</evidence>
<evidence type="ECO:0000256" key="6">
    <source>
        <dbReference type="ARBA" id="ARBA00023136"/>
    </source>
</evidence>
<evidence type="ECO:0000256" key="9">
    <source>
        <dbReference type="SAM" id="Phobius"/>
    </source>
</evidence>
<dbReference type="GeneID" id="108631310"/>
<dbReference type="GO" id="GO:0007165">
    <property type="term" value="P:signal transduction"/>
    <property type="evidence" value="ECO:0007669"/>
    <property type="project" value="UniProtKB-KW"/>
</dbReference>
<proteinExistence type="predicted"/>
<evidence type="ECO:0000256" key="8">
    <source>
        <dbReference type="ARBA" id="ARBA00023224"/>
    </source>
</evidence>
<dbReference type="GO" id="GO:0005549">
    <property type="term" value="F:odorant binding"/>
    <property type="evidence" value="ECO:0007669"/>
    <property type="project" value="InterPro"/>
</dbReference>
<comment type="subcellular location">
    <subcellularLocation>
        <location evidence="1">Membrane</location>
        <topology evidence="1">Multi-pass membrane protein</topology>
    </subcellularLocation>
</comment>
<evidence type="ECO:0000256" key="2">
    <source>
        <dbReference type="ARBA" id="ARBA00022606"/>
    </source>
</evidence>
<name>A0AAJ7SBV5_9HYME</name>
<keyword evidence="3 9" id="KW-0812">Transmembrane</keyword>
<evidence type="ECO:0000256" key="5">
    <source>
        <dbReference type="ARBA" id="ARBA00022989"/>
    </source>
</evidence>
<keyword evidence="8" id="KW-0807">Transducer</keyword>
<evidence type="ECO:0000256" key="7">
    <source>
        <dbReference type="ARBA" id="ARBA00023170"/>
    </source>
</evidence>
<keyword evidence="2" id="KW-0716">Sensory transduction</keyword>
<keyword evidence="5 9" id="KW-1133">Transmembrane helix</keyword>
<keyword evidence="7" id="KW-0675">Receptor</keyword>
<evidence type="ECO:0000256" key="1">
    <source>
        <dbReference type="ARBA" id="ARBA00004141"/>
    </source>
</evidence>
<dbReference type="GO" id="GO:0016020">
    <property type="term" value="C:membrane"/>
    <property type="evidence" value="ECO:0007669"/>
    <property type="project" value="UniProtKB-SubCell"/>
</dbReference>
<dbReference type="Proteomes" id="UP000694925">
    <property type="component" value="Unplaced"/>
</dbReference>
<sequence>MFNNVTPERAIAFTKQSVIMTALWPLAPTATKFERIRYTALRTFYVTNAIFLLLPLLNAIRVHKENPAEVSRAIMFSVAIFSVLVRTVFGVYQYDRFQRVFEDMKSYLENAKPYERSVLQKYIDRYCGFYGMMGVWIYMLVVVTIIGFIPTKDAMPTNAVYPFRIDHEPVRTIILLNHCIVGFQCAAHLNLNIQTALLIFFAAARFQILMIKMRNVKDSATLAKYMTQYDDTKRFAREVITATTPYCFITVAAGFLITIFSAVSLIGVGIIEDYY</sequence>
<dbReference type="KEGG" id="ccal:108631310"/>
<evidence type="ECO:0000313" key="10">
    <source>
        <dbReference type="Proteomes" id="UP000694925"/>
    </source>
</evidence>